<feature type="domain" description="AsmA" evidence="2">
    <location>
        <begin position="839"/>
        <end position="986"/>
    </location>
</feature>
<dbReference type="RefSeq" id="WP_265961606.1">
    <property type="nucleotide sequence ID" value="NZ_JAPEVI010000003.1"/>
</dbReference>
<dbReference type="InterPro" id="IPR052894">
    <property type="entry name" value="AsmA-related"/>
</dbReference>
<dbReference type="InterPro" id="IPR007844">
    <property type="entry name" value="AsmA"/>
</dbReference>
<dbReference type="EMBL" id="JAPEVI010000003">
    <property type="protein sequence ID" value="MCX2721901.1"/>
    <property type="molecule type" value="Genomic_DNA"/>
</dbReference>
<dbReference type="PIRSF" id="PIRSF034039">
    <property type="entry name" value="UCP034039"/>
    <property type="match status" value="1"/>
</dbReference>
<evidence type="ECO:0000313" key="4">
    <source>
        <dbReference type="Proteomes" id="UP001300261"/>
    </source>
</evidence>
<name>A0ABT3QYI9_9HYPH</name>
<organism evidence="3 4">
    <name type="scientific">Roseibium salinum</name>
    <dbReference type="NCBI Taxonomy" id="1604349"/>
    <lineage>
        <taxon>Bacteria</taxon>
        <taxon>Pseudomonadati</taxon>
        <taxon>Pseudomonadota</taxon>
        <taxon>Alphaproteobacteria</taxon>
        <taxon>Hyphomicrobiales</taxon>
        <taxon>Stappiaceae</taxon>
        <taxon>Roseibium</taxon>
    </lineage>
</organism>
<dbReference type="PANTHER" id="PTHR30441">
    <property type="entry name" value="DUF748 DOMAIN-CONTAINING PROTEIN"/>
    <property type="match status" value="1"/>
</dbReference>
<dbReference type="PANTHER" id="PTHR30441:SF4">
    <property type="entry name" value="PROTEIN ASMA"/>
    <property type="match status" value="1"/>
</dbReference>
<proteinExistence type="predicted"/>
<accession>A0ABT3QYI9</accession>
<reference evidence="3 4" key="1">
    <citation type="journal article" date="2016" name="Int. J. Syst. Evol. Microbiol.">
        <title>Labrenzia salina sp. nov., isolated from the rhizosphere of the halophyte Arthrocnemum macrostachyum.</title>
        <authorList>
            <person name="Camacho M."/>
            <person name="Redondo-Gomez S."/>
            <person name="Rodriguez-Llorente I."/>
            <person name="Rohde M."/>
            <person name="Sproer C."/>
            <person name="Schumann P."/>
            <person name="Klenk H.P."/>
            <person name="Montero-Calasanz M.D.C."/>
        </authorList>
    </citation>
    <scope>NUCLEOTIDE SEQUENCE [LARGE SCALE GENOMIC DNA]</scope>
    <source>
        <strain evidence="3 4">DSM 29163</strain>
    </source>
</reference>
<keyword evidence="4" id="KW-1185">Reference proteome</keyword>
<dbReference type="InterPro" id="IPR017023">
    <property type="entry name" value="UCP034039"/>
</dbReference>
<feature type="compositionally biased region" description="Basic and acidic residues" evidence="1">
    <location>
        <begin position="1164"/>
        <end position="1173"/>
    </location>
</feature>
<gene>
    <name evidence="3" type="ORF">ON753_05705</name>
</gene>
<feature type="region of interest" description="Disordered" evidence="1">
    <location>
        <begin position="1148"/>
        <end position="1269"/>
    </location>
</feature>
<evidence type="ECO:0000256" key="1">
    <source>
        <dbReference type="SAM" id="MobiDB-lite"/>
    </source>
</evidence>
<protein>
    <submittedName>
        <fullName evidence="3">AsmA family protein</fullName>
    </submittedName>
</protein>
<evidence type="ECO:0000313" key="3">
    <source>
        <dbReference type="EMBL" id="MCX2721901.1"/>
    </source>
</evidence>
<sequence>MGITVILVLVAALVGPFFIDWTVYRSTFETYAERALGHRVTVLGEADLRLLPAPSISFSDVRVGEAEDPLLVVSRFKMRIELPPLLKGEIRVMEMELDRPHLSLSLDEQGRLDWLTAVTSDGVLAKLPPDDVAFENVTIRDGALSIVDARSGETHRLDNGNLSVSARSLAGPFKAVGSLTLNEAPYNISLATGRAQEERGLRIKGELTPTTMPVNFAFDGMLNQSDAAPSFDGSFNIASVALEENDENSWVAEGRFVADIAEVAVPEFEFRYGPEDRRLSAAGSADLVYAGNKRFEVRAQSNQVDLDRLLGGGPQKPVDIDVARQQLLAALRAVPLPPIDGAISLDVPALVVGGGIIQNVRLDLETMLGGWRVARLAGRLPGRTTVATQGDLSLEPRLVYRGAVSVSSDQPGSLLSWWRQKDTGVATLEPVSLEGRLNLVPEGAALDNLRLTLGDAQARGGLSYRNPPAGNAEFSFSLDADKLDLDQIESFAALIKPEPTASGAAQDPEGLDVSIRLRAKQVTARGVDGKGLALEAEYSDGGLRIDRLFAEDLAGARLDVEGQILNLFSAPQGAVSGTLDARDLSGLVALAGGLFPQTVFVERLERAAGSLVPAKFDAELKAAANGDATDMTLSLKGTAGGAEANLRAGLKGRVDDWHAAGIDIELGLQGPDGGKLLQQLGFDVIPIEAVAGGNLQLTAKGVPADGMAIDLAATVGASELGANGTLTLKEGSDPEYRATVSANTPDLAPLALMAGRVLPMMTGMIPADLSLEIEGVGSAIALPSVSGSISGTSFEGRLEGDMEPAPGERNRRFAGELSVSEADLRNLTELVLGPDQWFSAGDGSSIWPVASFGAPLLDGIDLAFDFHAGRLLIDETTEIANADGNLRISPTLLRLDGLKGAFAGGSLEGSLSLTRTDAEAALSGRVKLEDANLRQLVWRPDNRAVASGTMDLFLEYEGVGRSISAIVSGLSGGGTFSLENGDFRGLSPQAFPLVTRAVDAGLDLRDEKIREVFVSHMSAGSLPFDEVEGTLTLVGGRLSARNVVVDSEKAEIFGSAELDLATLDVDADFSLKVDPGEDAVTGAEPQVGLLFEGPVEAPVRRVDIAPFTAYLTLRAFEQEVERVETLQAEILERDRLARELKRQKEAAARREREAAEAAAAQAAEDERRRREESLPEESPSAAQEDTTAPRDINTEQQSGATRQEPPRPFADQIRALLESPEADRGRASRNSDTGTEPADSLPPLDPPVSIDDLLNREEGRPLVLPGAPQ</sequence>
<comment type="caution">
    <text evidence="3">The sequence shown here is derived from an EMBL/GenBank/DDBJ whole genome shotgun (WGS) entry which is preliminary data.</text>
</comment>
<dbReference type="Proteomes" id="UP001300261">
    <property type="component" value="Unassembled WGS sequence"/>
</dbReference>
<evidence type="ECO:0000259" key="2">
    <source>
        <dbReference type="Pfam" id="PF05170"/>
    </source>
</evidence>
<feature type="domain" description="AsmA" evidence="2">
    <location>
        <begin position="3"/>
        <end position="156"/>
    </location>
</feature>
<dbReference type="Pfam" id="PF05170">
    <property type="entry name" value="AsmA"/>
    <property type="match status" value="2"/>
</dbReference>